<comment type="caution">
    <text evidence="2">The sequence shown here is derived from an EMBL/GenBank/DDBJ whole genome shotgun (WGS) entry which is preliminary data.</text>
</comment>
<evidence type="ECO:0000256" key="1">
    <source>
        <dbReference type="SAM" id="SignalP"/>
    </source>
</evidence>
<organism evidence="2 3">
    <name type="scientific">Aerophobetes bacterium</name>
    <dbReference type="NCBI Taxonomy" id="2030807"/>
    <lineage>
        <taxon>Bacteria</taxon>
        <taxon>Candidatus Aerophobota</taxon>
    </lineage>
</organism>
<name>A0A523QJ66_UNCAE</name>
<accession>A0A523QJ66</accession>
<proteinExistence type="predicted"/>
<keyword evidence="1" id="KW-0732">Signal</keyword>
<feature type="signal peptide" evidence="1">
    <location>
        <begin position="1"/>
        <end position="25"/>
    </location>
</feature>
<evidence type="ECO:0000313" key="2">
    <source>
        <dbReference type="EMBL" id="TES85697.1"/>
    </source>
</evidence>
<feature type="chain" id="PRO_5021945757" evidence="1">
    <location>
        <begin position="26"/>
        <end position="279"/>
    </location>
</feature>
<dbReference type="Proteomes" id="UP000320781">
    <property type="component" value="Unassembled WGS sequence"/>
</dbReference>
<evidence type="ECO:0000313" key="3">
    <source>
        <dbReference type="Proteomes" id="UP000320781"/>
    </source>
</evidence>
<dbReference type="EMBL" id="SOKU01000183">
    <property type="protein sequence ID" value="TES85697.1"/>
    <property type="molecule type" value="Genomic_DNA"/>
</dbReference>
<reference evidence="2 3" key="1">
    <citation type="submission" date="2019-03" db="EMBL/GenBank/DDBJ databases">
        <title>Metabolic potential of uncultured bacteria and archaea associated with petroleum seepage in deep-sea sediments.</title>
        <authorList>
            <person name="Dong X."/>
            <person name="Hubert C."/>
        </authorList>
    </citation>
    <scope>NUCLEOTIDE SEQUENCE [LARGE SCALE GENOMIC DNA]</scope>
    <source>
        <strain evidence="2">E44_bin92</strain>
    </source>
</reference>
<protein>
    <submittedName>
        <fullName evidence="2">Uncharacterized protein</fullName>
    </submittedName>
</protein>
<dbReference type="AlphaFoldDB" id="A0A523QJ66"/>
<sequence length="279" mass="32251">MKVRKVLVVLIGVILALFLASQVLAEVPIEGWDKAQFVMSPEEVRSAYAEEEEFFRPDAFWEEQREDKFSHFPYVLSTSRMELLGQTGTVILFFVNDKLFEIILVAGNVREVTDFVPGVLIDGWEEGKSKGIITLEERKRKMTDALDQLKLMEEEGSKKPREMTGVWAYDGGFEFKLRADRIRWGMKENKLLELLTSKYGEPSIIEWSGGAIHRWDDGKDNILLLRDYVPLSADVSYFLTTYSCVITYTSGELLQLWGKRIDAWEKEWKRIIEKGAEVF</sequence>
<gene>
    <name evidence="2" type="ORF">E3J95_03820</name>
</gene>